<dbReference type="PANTHER" id="PTHR47245">
    <property type="entry name" value="PEPTIDYLPROLYL ISOMERASE"/>
    <property type="match status" value="1"/>
</dbReference>
<keyword evidence="1" id="KW-0812">Transmembrane</keyword>
<organism evidence="2 3">
    <name type="scientific">Candidatus Gottesmanbacteria bacterium RBG_16_37_8</name>
    <dbReference type="NCBI Taxonomy" id="1798371"/>
    <lineage>
        <taxon>Bacteria</taxon>
        <taxon>Candidatus Gottesmaniibacteriota</taxon>
    </lineage>
</organism>
<dbReference type="SUPFAM" id="SSF109998">
    <property type="entry name" value="Triger factor/SurA peptide-binding domain-like"/>
    <property type="match status" value="1"/>
</dbReference>
<keyword evidence="1" id="KW-0472">Membrane</keyword>
<evidence type="ECO:0000313" key="2">
    <source>
        <dbReference type="EMBL" id="OGG03591.1"/>
    </source>
</evidence>
<dbReference type="Proteomes" id="UP000176665">
    <property type="component" value="Unassembled WGS sequence"/>
</dbReference>
<name>A0A1F5YTR2_9BACT</name>
<reference evidence="2 3" key="1">
    <citation type="journal article" date="2016" name="Nat. Commun.">
        <title>Thousands of microbial genomes shed light on interconnected biogeochemical processes in an aquifer system.</title>
        <authorList>
            <person name="Anantharaman K."/>
            <person name="Brown C.T."/>
            <person name="Hug L.A."/>
            <person name="Sharon I."/>
            <person name="Castelle C.J."/>
            <person name="Probst A.J."/>
            <person name="Thomas B.C."/>
            <person name="Singh A."/>
            <person name="Wilkins M.J."/>
            <person name="Karaoz U."/>
            <person name="Brodie E.L."/>
            <person name="Williams K.H."/>
            <person name="Hubbard S.S."/>
            <person name="Banfield J.F."/>
        </authorList>
    </citation>
    <scope>NUCLEOTIDE SEQUENCE [LARGE SCALE GENOMIC DNA]</scope>
</reference>
<accession>A0A1F5YTR2</accession>
<dbReference type="Pfam" id="PF13624">
    <property type="entry name" value="SurA_N_3"/>
    <property type="match status" value="1"/>
</dbReference>
<dbReference type="Gene3D" id="1.10.4030.10">
    <property type="entry name" value="Porin chaperone SurA, peptide-binding domain"/>
    <property type="match status" value="1"/>
</dbReference>
<dbReference type="PANTHER" id="PTHR47245:SF2">
    <property type="entry name" value="PEPTIDYL-PROLYL CIS-TRANS ISOMERASE HP_0175-RELATED"/>
    <property type="match status" value="1"/>
</dbReference>
<dbReference type="AlphaFoldDB" id="A0A1F5YTR2"/>
<evidence type="ECO:0000256" key="1">
    <source>
        <dbReference type="SAM" id="Phobius"/>
    </source>
</evidence>
<evidence type="ECO:0000313" key="3">
    <source>
        <dbReference type="Proteomes" id="UP000176665"/>
    </source>
</evidence>
<dbReference type="InterPro" id="IPR050245">
    <property type="entry name" value="PrsA_foldase"/>
</dbReference>
<dbReference type="EMBL" id="MFJA01000022">
    <property type="protein sequence ID" value="OGG03591.1"/>
    <property type="molecule type" value="Genomic_DNA"/>
</dbReference>
<gene>
    <name evidence="2" type="ORF">A2W14_03375</name>
</gene>
<feature type="transmembrane region" description="Helical" evidence="1">
    <location>
        <begin position="35"/>
        <end position="56"/>
    </location>
</feature>
<evidence type="ECO:0008006" key="4">
    <source>
        <dbReference type="Google" id="ProtNLM"/>
    </source>
</evidence>
<dbReference type="STRING" id="1798371.A2W14_03375"/>
<comment type="caution">
    <text evidence="2">The sequence shown here is derived from an EMBL/GenBank/DDBJ whole genome shotgun (WGS) entry which is preliminary data.</text>
</comment>
<sequence length="223" mass="25190">MPVKKTTAAKTKLSGVALGEKSQKKSWRDFLPKKIISLKNLLIIGLLLLVVLFWGARKYFIMATVNGQPVSRFELNSRLNSQFGESVLDQLINERLLLGAARGAGIFITSDEIDKRIKEIEGSLEGKMSLTQALSMQGLTPNTFKRQLELQLSIEKLFVSQATVSAAEIDEYLKNNENLFPEATDPAKLKTEVEGFIKQQKISKLYEEWFNKIKKDAKIIRNK</sequence>
<dbReference type="InterPro" id="IPR027304">
    <property type="entry name" value="Trigger_fact/SurA_dom_sf"/>
</dbReference>
<protein>
    <recommendedName>
        <fullName evidence="4">PpiC-type peptidyl-prolyl cis-trans isomerase</fullName>
    </recommendedName>
</protein>
<proteinExistence type="predicted"/>
<keyword evidence="1" id="KW-1133">Transmembrane helix</keyword>